<keyword evidence="2" id="KW-1185">Reference proteome</keyword>
<evidence type="ECO:0000313" key="2">
    <source>
        <dbReference type="Proteomes" id="UP000050795"/>
    </source>
</evidence>
<evidence type="ECO:0008006" key="4">
    <source>
        <dbReference type="Google" id="ProtNLM"/>
    </source>
</evidence>
<dbReference type="Proteomes" id="UP000050795">
    <property type="component" value="Unassembled WGS sequence"/>
</dbReference>
<reference evidence="3" key="2">
    <citation type="submission" date="2023-11" db="UniProtKB">
        <authorList>
            <consortium name="WormBaseParasite"/>
        </authorList>
    </citation>
    <scope>IDENTIFICATION</scope>
</reference>
<name>A0AA85KDG6_TRIRE</name>
<accession>A0AA85KDG6</accession>
<evidence type="ECO:0000313" key="3">
    <source>
        <dbReference type="WBParaSite" id="TREG1_78470.1"/>
    </source>
</evidence>
<proteinExistence type="predicted"/>
<feature type="signal peptide" evidence="1">
    <location>
        <begin position="1"/>
        <end position="22"/>
    </location>
</feature>
<protein>
    <recommendedName>
        <fullName evidence="4">ShKT domain-containing protein</fullName>
    </recommendedName>
</protein>
<dbReference type="WBParaSite" id="TREG1_78470.1">
    <property type="protein sequence ID" value="TREG1_78470.1"/>
    <property type="gene ID" value="TREG1_78470"/>
</dbReference>
<feature type="chain" id="PRO_5041668434" description="ShKT domain-containing protein" evidence="1">
    <location>
        <begin position="23"/>
        <end position="162"/>
    </location>
</feature>
<keyword evidence="1" id="KW-0732">Signal</keyword>
<evidence type="ECO:0000256" key="1">
    <source>
        <dbReference type="SAM" id="SignalP"/>
    </source>
</evidence>
<organism evidence="2 3">
    <name type="scientific">Trichobilharzia regenti</name>
    <name type="common">Nasal bird schistosome</name>
    <dbReference type="NCBI Taxonomy" id="157069"/>
    <lineage>
        <taxon>Eukaryota</taxon>
        <taxon>Metazoa</taxon>
        <taxon>Spiralia</taxon>
        <taxon>Lophotrochozoa</taxon>
        <taxon>Platyhelminthes</taxon>
        <taxon>Trematoda</taxon>
        <taxon>Digenea</taxon>
        <taxon>Strigeidida</taxon>
        <taxon>Schistosomatoidea</taxon>
        <taxon>Schistosomatidae</taxon>
        <taxon>Trichobilharzia</taxon>
    </lineage>
</organism>
<dbReference type="AlphaFoldDB" id="A0AA85KDG6"/>
<sequence length="162" mass="18241">MPMLFKCLVALLFLLAYNNVYAETCTDICHREYVYASRYCDGLCSRAGALTFYCYLRCVDRVSSASEYAECIKSCTGCRLTKENCRDDCKAITHNAYMCNTICQHDEDAPLISCLFGCAKTYPPTEECANVEVADARCHNPGYSSCSEECYAKDTKYLKSLE</sequence>
<reference evidence="2" key="1">
    <citation type="submission" date="2022-06" db="EMBL/GenBank/DDBJ databases">
        <authorList>
            <person name="Berger JAMES D."/>
            <person name="Berger JAMES D."/>
        </authorList>
    </citation>
    <scope>NUCLEOTIDE SEQUENCE [LARGE SCALE GENOMIC DNA]</scope>
</reference>